<accession>A0ABZ0Y311</accession>
<evidence type="ECO:0000256" key="13">
    <source>
        <dbReference type="SAM" id="Phobius"/>
    </source>
</evidence>
<gene>
    <name evidence="14" type="ORF">SR858_05535</name>
</gene>
<comment type="similarity">
    <text evidence="3">Belongs to the peptidase M50B family.</text>
</comment>
<keyword evidence="7" id="KW-0479">Metal-binding</keyword>
<sequence>MDINSFMQTASAYALPVLFAITLHEAAHAYSANHFGDPTAADEGHLSLNPLNHISLFGTILLPLIMVMMSLPPLGYAKPVPVEIDKLRDPKLHSACVAAAGPAANLLMGVGWMVVWVVLRHALGMDGHDFFVKMAEAGVAINSVMIVVNLIPIPPLDGGGILMGILPDIISRKLEWFDRHPLVIIIPLLALVNYPPVLQFLIECTYAVQRVFHMAVQPLLALLLP</sequence>
<evidence type="ECO:0000256" key="12">
    <source>
        <dbReference type="ARBA" id="ARBA00023136"/>
    </source>
</evidence>
<evidence type="ECO:0000256" key="5">
    <source>
        <dbReference type="ARBA" id="ARBA00022670"/>
    </source>
</evidence>
<feature type="transmembrane region" description="Helical" evidence="13">
    <location>
        <begin position="182"/>
        <end position="202"/>
    </location>
</feature>
<dbReference type="InterPro" id="IPR052348">
    <property type="entry name" value="Metallopeptidase_M50B"/>
</dbReference>
<keyword evidence="5 14" id="KW-0645">Protease</keyword>
<dbReference type="InterPro" id="IPR044537">
    <property type="entry name" value="Rip2-like"/>
</dbReference>
<name>A0ABZ0Y311_9BURK</name>
<dbReference type="EMBL" id="CP140152">
    <property type="protein sequence ID" value="WQH05801.1"/>
    <property type="molecule type" value="Genomic_DNA"/>
</dbReference>
<evidence type="ECO:0000256" key="8">
    <source>
        <dbReference type="ARBA" id="ARBA00022801"/>
    </source>
</evidence>
<feature type="transmembrane region" description="Helical" evidence="13">
    <location>
        <begin position="95"/>
        <end position="119"/>
    </location>
</feature>
<keyword evidence="10 13" id="KW-1133">Transmembrane helix</keyword>
<dbReference type="PANTHER" id="PTHR35864">
    <property type="entry name" value="ZINC METALLOPROTEASE MJ0611-RELATED"/>
    <property type="match status" value="1"/>
</dbReference>
<feature type="transmembrane region" description="Helical" evidence="13">
    <location>
        <begin position="53"/>
        <end position="74"/>
    </location>
</feature>
<reference evidence="14 15" key="1">
    <citation type="submission" date="2023-11" db="EMBL/GenBank/DDBJ databases">
        <title>MicrobeMod: A computational toolkit for identifying prokaryotic methylation and restriction-modification with nanopore sequencing.</title>
        <authorList>
            <person name="Crits-Christoph A."/>
            <person name="Kang S.C."/>
            <person name="Lee H."/>
            <person name="Ostrov N."/>
        </authorList>
    </citation>
    <scope>NUCLEOTIDE SEQUENCE [LARGE SCALE GENOMIC DNA]</scope>
    <source>
        <strain evidence="14 15">ATCC 25935</strain>
    </source>
</reference>
<protein>
    <submittedName>
        <fullName evidence="14">Site-2 protease family protein</fullName>
    </submittedName>
</protein>
<evidence type="ECO:0000313" key="15">
    <source>
        <dbReference type="Proteomes" id="UP001326110"/>
    </source>
</evidence>
<keyword evidence="4" id="KW-1003">Cell membrane</keyword>
<evidence type="ECO:0000256" key="3">
    <source>
        <dbReference type="ARBA" id="ARBA00007931"/>
    </source>
</evidence>
<keyword evidence="12 13" id="KW-0472">Membrane</keyword>
<evidence type="ECO:0000256" key="7">
    <source>
        <dbReference type="ARBA" id="ARBA00022723"/>
    </source>
</evidence>
<evidence type="ECO:0000313" key="14">
    <source>
        <dbReference type="EMBL" id="WQH05801.1"/>
    </source>
</evidence>
<dbReference type="CDD" id="cd06158">
    <property type="entry name" value="S2P-M50_like_1"/>
    <property type="match status" value="1"/>
</dbReference>
<dbReference type="GO" id="GO:0008233">
    <property type="term" value="F:peptidase activity"/>
    <property type="evidence" value="ECO:0007669"/>
    <property type="project" value="UniProtKB-KW"/>
</dbReference>
<dbReference type="Proteomes" id="UP001326110">
    <property type="component" value="Chromosome"/>
</dbReference>
<evidence type="ECO:0000256" key="4">
    <source>
        <dbReference type="ARBA" id="ARBA00022475"/>
    </source>
</evidence>
<dbReference type="GeneID" id="43164389"/>
<evidence type="ECO:0000256" key="1">
    <source>
        <dbReference type="ARBA" id="ARBA00001947"/>
    </source>
</evidence>
<comment type="cofactor">
    <cofactor evidence="1">
        <name>Zn(2+)</name>
        <dbReference type="ChEBI" id="CHEBI:29105"/>
    </cofactor>
</comment>
<evidence type="ECO:0000256" key="2">
    <source>
        <dbReference type="ARBA" id="ARBA00004651"/>
    </source>
</evidence>
<evidence type="ECO:0000256" key="10">
    <source>
        <dbReference type="ARBA" id="ARBA00022989"/>
    </source>
</evidence>
<organism evidence="14 15">
    <name type="scientific">Duganella zoogloeoides</name>
    <dbReference type="NCBI Taxonomy" id="75659"/>
    <lineage>
        <taxon>Bacteria</taxon>
        <taxon>Pseudomonadati</taxon>
        <taxon>Pseudomonadota</taxon>
        <taxon>Betaproteobacteria</taxon>
        <taxon>Burkholderiales</taxon>
        <taxon>Oxalobacteraceae</taxon>
        <taxon>Telluria group</taxon>
        <taxon>Duganella</taxon>
    </lineage>
</organism>
<evidence type="ECO:0000256" key="9">
    <source>
        <dbReference type="ARBA" id="ARBA00022833"/>
    </source>
</evidence>
<feature type="transmembrane region" description="Helical" evidence="13">
    <location>
        <begin position="139"/>
        <end position="170"/>
    </location>
</feature>
<keyword evidence="8" id="KW-0378">Hydrolase</keyword>
<comment type="subcellular location">
    <subcellularLocation>
        <location evidence="2">Cell membrane</location>
        <topology evidence="2">Multi-pass membrane protein</topology>
    </subcellularLocation>
</comment>
<dbReference type="RefSeq" id="WP_019922725.1">
    <property type="nucleotide sequence ID" value="NZ_CP140152.1"/>
</dbReference>
<keyword evidence="9" id="KW-0862">Zinc</keyword>
<dbReference type="PANTHER" id="PTHR35864:SF1">
    <property type="entry name" value="ZINC METALLOPROTEASE YWHC-RELATED"/>
    <property type="match status" value="1"/>
</dbReference>
<dbReference type="GO" id="GO:0006508">
    <property type="term" value="P:proteolysis"/>
    <property type="evidence" value="ECO:0007669"/>
    <property type="project" value="UniProtKB-KW"/>
</dbReference>
<evidence type="ECO:0000256" key="11">
    <source>
        <dbReference type="ARBA" id="ARBA00023049"/>
    </source>
</evidence>
<keyword evidence="6 13" id="KW-0812">Transmembrane</keyword>
<keyword evidence="11" id="KW-0482">Metalloprotease</keyword>
<keyword evidence="15" id="KW-1185">Reference proteome</keyword>
<evidence type="ECO:0000256" key="6">
    <source>
        <dbReference type="ARBA" id="ARBA00022692"/>
    </source>
</evidence>
<proteinExistence type="inferred from homology"/>